<feature type="compositionally biased region" description="Acidic residues" evidence="1">
    <location>
        <begin position="182"/>
        <end position="196"/>
    </location>
</feature>
<proteinExistence type="predicted"/>
<dbReference type="Proteomes" id="UP001209540">
    <property type="component" value="Unassembled WGS sequence"/>
</dbReference>
<organism evidence="2 3">
    <name type="scientific">Phascolomyces articulosus</name>
    <dbReference type="NCBI Taxonomy" id="60185"/>
    <lineage>
        <taxon>Eukaryota</taxon>
        <taxon>Fungi</taxon>
        <taxon>Fungi incertae sedis</taxon>
        <taxon>Mucoromycota</taxon>
        <taxon>Mucoromycotina</taxon>
        <taxon>Mucoromycetes</taxon>
        <taxon>Mucorales</taxon>
        <taxon>Lichtheimiaceae</taxon>
        <taxon>Phascolomyces</taxon>
    </lineage>
</organism>
<feature type="compositionally biased region" description="Basic and acidic residues" evidence="1">
    <location>
        <begin position="164"/>
        <end position="181"/>
    </location>
</feature>
<dbReference type="EMBL" id="JAIXMP010000007">
    <property type="protein sequence ID" value="KAI9270376.1"/>
    <property type="molecule type" value="Genomic_DNA"/>
</dbReference>
<gene>
    <name evidence="2" type="ORF">BDA99DRAFT_602701</name>
</gene>
<protein>
    <recommendedName>
        <fullName evidence="4">No apical meristem-associated C-terminal domain-containing protein</fullName>
    </recommendedName>
</protein>
<evidence type="ECO:0008006" key="4">
    <source>
        <dbReference type="Google" id="ProtNLM"/>
    </source>
</evidence>
<name>A0AAD5PI60_9FUNG</name>
<feature type="region of interest" description="Disordered" evidence="1">
    <location>
        <begin position="164"/>
        <end position="196"/>
    </location>
</feature>
<evidence type="ECO:0000256" key="1">
    <source>
        <dbReference type="SAM" id="MobiDB-lite"/>
    </source>
</evidence>
<reference evidence="2" key="1">
    <citation type="journal article" date="2022" name="IScience">
        <title>Evolution of zygomycete secretomes and the origins of terrestrial fungal ecologies.</title>
        <authorList>
            <person name="Chang Y."/>
            <person name="Wang Y."/>
            <person name="Mondo S."/>
            <person name="Ahrendt S."/>
            <person name="Andreopoulos W."/>
            <person name="Barry K."/>
            <person name="Beard J."/>
            <person name="Benny G.L."/>
            <person name="Blankenship S."/>
            <person name="Bonito G."/>
            <person name="Cuomo C."/>
            <person name="Desiro A."/>
            <person name="Gervers K.A."/>
            <person name="Hundley H."/>
            <person name="Kuo A."/>
            <person name="LaButti K."/>
            <person name="Lang B.F."/>
            <person name="Lipzen A."/>
            <person name="O'Donnell K."/>
            <person name="Pangilinan J."/>
            <person name="Reynolds N."/>
            <person name="Sandor L."/>
            <person name="Smith M.E."/>
            <person name="Tsang A."/>
            <person name="Grigoriev I.V."/>
            <person name="Stajich J.E."/>
            <person name="Spatafora J.W."/>
        </authorList>
    </citation>
    <scope>NUCLEOTIDE SEQUENCE</scope>
    <source>
        <strain evidence="2">RSA 2281</strain>
    </source>
</reference>
<evidence type="ECO:0000313" key="2">
    <source>
        <dbReference type="EMBL" id="KAI9270376.1"/>
    </source>
</evidence>
<accession>A0AAD5PI60</accession>
<reference evidence="2" key="2">
    <citation type="submission" date="2023-02" db="EMBL/GenBank/DDBJ databases">
        <authorList>
            <consortium name="DOE Joint Genome Institute"/>
            <person name="Mondo S.J."/>
            <person name="Chang Y."/>
            <person name="Wang Y."/>
            <person name="Ahrendt S."/>
            <person name="Andreopoulos W."/>
            <person name="Barry K."/>
            <person name="Beard J."/>
            <person name="Benny G.L."/>
            <person name="Blankenship S."/>
            <person name="Bonito G."/>
            <person name="Cuomo C."/>
            <person name="Desiro A."/>
            <person name="Gervers K.A."/>
            <person name="Hundley H."/>
            <person name="Kuo A."/>
            <person name="LaButti K."/>
            <person name="Lang B.F."/>
            <person name="Lipzen A."/>
            <person name="O'Donnell K."/>
            <person name="Pangilinan J."/>
            <person name="Reynolds N."/>
            <person name="Sandor L."/>
            <person name="Smith M.W."/>
            <person name="Tsang A."/>
            <person name="Grigoriev I.V."/>
            <person name="Stajich J.E."/>
            <person name="Spatafora J.W."/>
        </authorList>
    </citation>
    <scope>NUCLEOTIDE SEQUENCE</scope>
    <source>
        <strain evidence="2">RSA 2281</strain>
    </source>
</reference>
<evidence type="ECO:0000313" key="3">
    <source>
        <dbReference type="Proteomes" id="UP001209540"/>
    </source>
</evidence>
<sequence length="196" mass="22384">MTNSTPTTPTNIPAVVVSPFIDECGNPMDQDVSSLKAHFSSISAKCSYFSANYAKVLGDPKSGENDDDKWQKLWVEACVGAVQERAQMETTSPHGQQRGISGERSLEMMRIQQDIDRKRIEISKMTAYAEKITSMASIMTVDPETLSGPRKYFFETMQKRIAAEMMDEEMKQKEQEKQKQTEEDEREEEEEEKQHQ</sequence>
<comment type="caution">
    <text evidence="2">The sequence shown here is derived from an EMBL/GenBank/DDBJ whole genome shotgun (WGS) entry which is preliminary data.</text>
</comment>
<keyword evidence="3" id="KW-1185">Reference proteome</keyword>
<dbReference type="AlphaFoldDB" id="A0AAD5PI60"/>